<dbReference type="GO" id="GO:0050660">
    <property type="term" value="F:flavin adenine dinucleotide binding"/>
    <property type="evidence" value="ECO:0007669"/>
    <property type="project" value="TreeGrafter"/>
</dbReference>
<dbReference type="SUPFAM" id="SSF51905">
    <property type="entry name" value="FAD/NAD(P)-binding domain"/>
    <property type="match status" value="1"/>
</dbReference>
<gene>
    <name evidence="4" type="ORF">BXY41_1126</name>
</gene>
<dbReference type="Gene3D" id="3.90.700.10">
    <property type="entry name" value="Succinate dehydrogenase/fumarate reductase flavoprotein, catalytic domain"/>
    <property type="match status" value="1"/>
</dbReference>
<dbReference type="Gene3D" id="3.50.50.60">
    <property type="entry name" value="FAD/NAD(P)-binding domain"/>
    <property type="match status" value="1"/>
</dbReference>
<dbReference type="InterPro" id="IPR030664">
    <property type="entry name" value="SdhA/FrdA/AprA"/>
</dbReference>
<dbReference type="InterPro" id="IPR027477">
    <property type="entry name" value="Succ_DH/fumarate_Rdtase_cat_sf"/>
</dbReference>
<keyword evidence="2" id="KW-0560">Oxidoreductase</keyword>
<evidence type="ECO:0000313" key="5">
    <source>
        <dbReference type="Proteomes" id="UP000237749"/>
    </source>
</evidence>
<dbReference type="PRINTS" id="PR00368">
    <property type="entry name" value="FADPNR"/>
</dbReference>
<sequence>MSIRLKREVMTADVLIIGGGTAGCYAALTLSNHSDLKVIVAEKAGIRRSGCLAAGVNAINAYITDGQTPEDYVDYAMKDAAGIAREDLLLTAARRFNKVTADLERLGLVILKDETGNYVTRGKRNIKINGENIKPILADAVLQAPNVTVLEHVNITDLLVTDNEVKGAVGFHMEETTAYEIRAAAVIVTTGGAAGLYKPNNPGFSRHKMWYPPFNTGAGYAMGIKAGAEMTSFEMRFIALRCKDTIAPTGTIAQGVRAKQINSKGEIYEEKYGITTSERVYGTVRENQLGNGPCYLHTEGIDKETEEDLLKAYLNMAPSQTLRWLQSDRTPGKEDVEIAGTEPYIVGGHTASGYWINTNRETTVTGLYAAGDVAGGCPQKYVTGALAEGEIAALDIIKKGRKMDSSYEALSFAEETFREYERILNGSEAVFTAEELEEAMQKVMDEYAGGISVNYQYNEKQLKLGEEKILEITKLTRYLNASDMHELMFVYELLERLVVCRSVIAHLGFRKETRWHSFQENLDFPGSDEAYHKFVNSTMKDGALVLRLRDIGKESDYEHTDI</sequence>
<dbReference type="GO" id="GO:0005886">
    <property type="term" value="C:plasma membrane"/>
    <property type="evidence" value="ECO:0007669"/>
    <property type="project" value="TreeGrafter"/>
</dbReference>
<dbReference type="Pfam" id="PF00890">
    <property type="entry name" value="FAD_binding_2"/>
    <property type="match status" value="1"/>
</dbReference>
<proteinExistence type="predicted"/>
<comment type="caution">
    <text evidence="4">The sequence shown here is derived from an EMBL/GenBank/DDBJ whole genome shotgun (WGS) entry which is preliminary data.</text>
</comment>
<dbReference type="PANTHER" id="PTHR11632:SF51">
    <property type="entry name" value="SUCCINATE DEHYDROGENASE [UBIQUINONE] FLAVOPROTEIN SUBUNIT, MITOCHONDRIAL"/>
    <property type="match status" value="1"/>
</dbReference>
<dbReference type="Gene3D" id="1.20.58.100">
    <property type="entry name" value="Fumarate reductase/succinate dehydrogenase flavoprotein-like, C-terminal domain"/>
    <property type="match status" value="1"/>
</dbReference>
<reference evidence="4 5" key="1">
    <citation type="submission" date="2018-02" db="EMBL/GenBank/DDBJ databases">
        <title>Genomic Encyclopedia of Archaeal and Bacterial Type Strains, Phase II (KMG-II): from individual species to whole genera.</title>
        <authorList>
            <person name="Goeker M."/>
        </authorList>
    </citation>
    <scope>NUCLEOTIDE SEQUENCE [LARGE SCALE GENOMIC DNA]</scope>
    <source>
        <strain evidence="4 5">DSM 3808</strain>
    </source>
</reference>
<dbReference type="EMBL" id="PTJA01000012">
    <property type="protein sequence ID" value="PPK78847.1"/>
    <property type="molecule type" value="Genomic_DNA"/>
</dbReference>
<name>A0A2S6HMY4_9FIRM</name>
<dbReference type="SUPFAM" id="SSF56425">
    <property type="entry name" value="Succinate dehydrogenase/fumarate reductase flavoprotein, catalytic domain"/>
    <property type="match status" value="1"/>
</dbReference>
<evidence type="ECO:0000256" key="2">
    <source>
        <dbReference type="ARBA" id="ARBA00023002"/>
    </source>
</evidence>
<dbReference type="SUPFAM" id="SSF46977">
    <property type="entry name" value="Succinate dehydrogenase/fumarate reductase flavoprotein C-terminal domain"/>
    <property type="match status" value="1"/>
</dbReference>
<evidence type="ECO:0000313" key="4">
    <source>
        <dbReference type="EMBL" id="PPK78847.1"/>
    </source>
</evidence>
<dbReference type="OrthoDB" id="9806565at2"/>
<dbReference type="Proteomes" id="UP000237749">
    <property type="component" value="Unassembled WGS sequence"/>
</dbReference>
<keyword evidence="1" id="KW-0285">Flavoprotein</keyword>
<dbReference type="InterPro" id="IPR036188">
    <property type="entry name" value="FAD/NAD-bd_sf"/>
</dbReference>
<dbReference type="NCBIfam" id="NF005331">
    <property type="entry name" value="PRK06854.1-2"/>
    <property type="match status" value="1"/>
</dbReference>
<dbReference type="InterPro" id="IPR037099">
    <property type="entry name" value="Fum_R/Succ_DH_flav-like_C_sf"/>
</dbReference>
<protein>
    <submittedName>
        <fullName evidence="4">Dissimilatory adenylylsulfate reductase alpha subunit</fullName>
    </submittedName>
</protein>
<feature type="domain" description="FAD-dependent oxidoreductase 2 FAD-binding" evidence="3">
    <location>
        <begin position="13"/>
        <end position="376"/>
    </location>
</feature>
<dbReference type="GO" id="GO:0033765">
    <property type="term" value="F:steroid dehydrogenase activity, acting on the CH-CH group of donors"/>
    <property type="evidence" value="ECO:0007669"/>
    <property type="project" value="UniProtKB-ARBA"/>
</dbReference>
<dbReference type="InterPro" id="IPR003953">
    <property type="entry name" value="FAD-dep_OxRdtase_2_FAD-bd"/>
</dbReference>
<dbReference type="PANTHER" id="PTHR11632">
    <property type="entry name" value="SUCCINATE DEHYDROGENASE 2 FLAVOPROTEIN SUBUNIT"/>
    <property type="match status" value="1"/>
</dbReference>
<evidence type="ECO:0000256" key="1">
    <source>
        <dbReference type="ARBA" id="ARBA00022630"/>
    </source>
</evidence>
<evidence type="ECO:0000259" key="3">
    <source>
        <dbReference type="Pfam" id="PF00890"/>
    </source>
</evidence>
<dbReference type="PROSITE" id="PS51257">
    <property type="entry name" value="PROKAR_LIPOPROTEIN"/>
    <property type="match status" value="1"/>
</dbReference>
<dbReference type="RefSeq" id="WP_104438554.1">
    <property type="nucleotide sequence ID" value="NZ_PTJA01000012.1"/>
</dbReference>
<accession>A0A2S6HMY4</accession>
<keyword evidence="5" id="KW-1185">Reference proteome</keyword>
<dbReference type="GO" id="GO:0009061">
    <property type="term" value="P:anaerobic respiration"/>
    <property type="evidence" value="ECO:0007669"/>
    <property type="project" value="TreeGrafter"/>
</dbReference>
<dbReference type="AlphaFoldDB" id="A0A2S6HMY4"/>
<dbReference type="GO" id="GO:0000104">
    <property type="term" value="F:succinate dehydrogenase activity"/>
    <property type="evidence" value="ECO:0007669"/>
    <property type="project" value="TreeGrafter"/>
</dbReference>
<dbReference type="PIRSF" id="PIRSF000171">
    <property type="entry name" value="SDHA_APRA_LASPO"/>
    <property type="match status" value="1"/>
</dbReference>
<dbReference type="GO" id="GO:0009055">
    <property type="term" value="F:electron transfer activity"/>
    <property type="evidence" value="ECO:0007669"/>
    <property type="project" value="TreeGrafter"/>
</dbReference>
<organism evidence="4 5">
    <name type="scientific">Lacrimispora xylanisolvens</name>
    <dbReference type="NCBI Taxonomy" id="384636"/>
    <lineage>
        <taxon>Bacteria</taxon>
        <taxon>Bacillati</taxon>
        <taxon>Bacillota</taxon>
        <taxon>Clostridia</taxon>
        <taxon>Lachnospirales</taxon>
        <taxon>Lachnospiraceae</taxon>
        <taxon>Lacrimispora</taxon>
    </lineage>
</organism>